<keyword evidence="3" id="KW-0489">Methyltransferase</keyword>
<feature type="domain" description="23S rRNA (guanine(745)-N(1))-methyltransferase N-terminal" evidence="2">
    <location>
        <begin position="10"/>
        <end position="46"/>
    </location>
</feature>
<dbReference type="InterPro" id="IPR041698">
    <property type="entry name" value="Methyltransf_25"/>
</dbReference>
<organism evidence="3 4">
    <name type="scientific">Sinomonas halotolerans</name>
    <dbReference type="NCBI Taxonomy" id="1644133"/>
    <lineage>
        <taxon>Bacteria</taxon>
        <taxon>Bacillati</taxon>
        <taxon>Actinomycetota</taxon>
        <taxon>Actinomycetes</taxon>
        <taxon>Micrococcales</taxon>
        <taxon>Micrococcaceae</taxon>
        <taxon>Sinomonas</taxon>
    </lineage>
</organism>
<proteinExistence type="predicted"/>
<dbReference type="SUPFAM" id="SSF53335">
    <property type="entry name" value="S-adenosyl-L-methionine-dependent methyltransferases"/>
    <property type="match status" value="1"/>
</dbReference>
<name>A0ABU9X0Y0_9MICC</name>
<keyword evidence="3" id="KW-0808">Transferase</keyword>
<dbReference type="PANTHER" id="PTHR42912">
    <property type="entry name" value="METHYLTRANSFERASE"/>
    <property type="match status" value="1"/>
</dbReference>
<evidence type="ECO:0000259" key="2">
    <source>
        <dbReference type="Pfam" id="PF21302"/>
    </source>
</evidence>
<evidence type="ECO:0000313" key="4">
    <source>
        <dbReference type="Proteomes" id="UP001422074"/>
    </source>
</evidence>
<protein>
    <submittedName>
        <fullName evidence="3">Methyltransferase domain-containing protein</fullName>
    </submittedName>
</protein>
<evidence type="ECO:0000313" key="3">
    <source>
        <dbReference type="EMBL" id="MEN2745107.1"/>
    </source>
</evidence>
<dbReference type="InterPro" id="IPR050508">
    <property type="entry name" value="Methyltransf_Superfamily"/>
</dbReference>
<comment type="caution">
    <text evidence="3">The sequence shown here is derived from an EMBL/GenBank/DDBJ whole genome shotgun (WGS) entry which is preliminary data.</text>
</comment>
<accession>A0ABU9X0Y0</accession>
<dbReference type="Gene3D" id="3.40.50.150">
    <property type="entry name" value="Vaccinia Virus protein VP39"/>
    <property type="match status" value="1"/>
</dbReference>
<dbReference type="EMBL" id="JBDFRB010000009">
    <property type="protein sequence ID" value="MEN2745107.1"/>
    <property type="molecule type" value="Genomic_DNA"/>
</dbReference>
<feature type="domain" description="Methyltransferase" evidence="1">
    <location>
        <begin position="93"/>
        <end position="175"/>
    </location>
</feature>
<keyword evidence="4" id="KW-1185">Reference proteome</keyword>
<dbReference type="RefSeq" id="WP_345885460.1">
    <property type="nucleotide sequence ID" value="NZ_JBDFRB010000009.1"/>
</dbReference>
<dbReference type="GO" id="GO:0032259">
    <property type="term" value="P:methylation"/>
    <property type="evidence" value="ECO:0007669"/>
    <property type="project" value="UniProtKB-KW"/>
</dbReference>
<dbReference type="Proteomes" id="UP001422074">
    <property type="component" value="Unassembled WGS sequence"/>
</dbReference>
<dbReference type="PIRSF" id="PIRSF018249">
    <property type="entry name" value="MyrA_prd"/>
    <property type="match status" value="1"/>
</dbReference>
<dbReference type="Pfam" id="PF13649">
    <property type="entry name" value="Methyltransf_25"/>
    <property type="match status" value="1"/>
</dbReference>
<dbReference type="Pfam" id="PF21302">
    <property type="entry name" value="Zn_ribbon_RlmA"/>
    <property type="match status" value="1"/>
</dbReference>
<evidence type="ECO:0000259" key="1">
    <source>
        <dbReference type="Pfam" id="PF13649"/>
    </source>
</evidence>
<gene>
    <name evidence="3" type="ORF">ABCQ75_11220</name>
</gene>
<reference evidence="3 4" key="1">
    <citation type="submission" date="2024-05" db="EMBL/GenBank/DDBJ databases">
        <title>Sinomonas sp. nov., isolated from a waste landfill.</title>
        <authorList>
            <person name="Zhao Y."/>
        </authorList>
    </citation>
    <scope>NUCLEOTIDE SEQUENCE [LARGE SCALE GENOMIC DNA]</scope>
    <source>
        <strain evidence="3 4">CCTCC AB2014300</strain>
    </source>
</reference>
<dbReference type="InterPro" id="IPR016718">
    <property type="entry name" value="rRNA_m1G-MeTrfase_A_prd"/>
</dbReference>
<dbReference type="InterPro" id="IPR048647">
    <property type="entry name" value="RlmA_N"/>
</dbReference>
<sequence>MLSDALDLLRCPLCAEGWDARSGDRGLVCRTGHRFDAARQGYANFLTGRGSQFTPDSAPMVLARERFLGSGHYAPIAAALARACADLPEDAAVLDAGAGTGYYLAAVLRARRPARAVALDLSPHALRRAARIPGTAAIVWDLWRPLPLADSCLDAILSVFAPRNLPEFARVAKPGALLCAVTPLPAHLAELRGRLPMLDVPSGKADALEREAAEHWEPVRREQVAVALALTPDDAADLALMGPAGHHARREDLREAAEGPGAAGGTGSIGTTAAVELSVLRRR</sequence>
<dbReference type="GO" id="GO:0008168">
    <property type="term" value="F:methyltransferase activity"/>
    <property type="evidence" value="ECO:0007669"/>
    <property type="project" value="UniProtKB-KW"/>
</dbReference>
<dbReference type="InterPro" id="IPR029063">
    <property type="entry name" value="SAM-dependent_MTases_sf"/>
</dbReference>